<sequence>MSARPAARAALEVTDGSDDDTTPVSESATISSKICPAVRRAIVVGGRYASILKESTESTEDDGCSSRARVVGDGDAVMPEMLCDL</sequence>
<dbReference type="Proteomes" id="UP000748756">
    <property type="component" value="Unassembled WGS sequence"/>
</dbReference>
<organism evidence="2 3">
    <name type="scientific">Linnemannia schmuckeri</name>
    <dbReference type="NCBI Taxonomy" id="64567"/>
    <lineage>
        <taxon>Eukaryota</taxon>
        <taxon>Fungi</taxon>
        <taxon>Fungi incertae sedis</taxon>
        <taxon>Mucoromycota</taxon>
        <taxon>Mortierellomycotina</taxon>
        <taxon>Mortierellomycetes</taxon>
        <taxon>Mortierellales</taxon>
        <taxon>Mortierellaceae</taxon>
        <taxon>Linnemannia</taxon>
    </lineage>
</organism>
<comment type="caution">
    <text evidence="2">The sequence shown here is derived from an EMBL/GenBank/DDBJ whole genome shotgun (WGS) entry which is preliminary data.</text>
</comment>
<accession>A0A9P5RVC7</accession>
<gene>
    <name evidence="2" type="ORF">BG015_011283</name>
</gene>
<evidence type="ECO:0000313" key="2">
    <source>
        <dbReference type="EMBL" id="KAF9147133.1"/>
    </source>
</evidence>
<feature type="region of interest" description="Disordered" evidence="1">
    <location>
        <begin position="1"/>
        <end position="27"/>
    </location>
</feature>
<dbReference type="EMBL" id="JAAAUQ010000861">
    <property type="protein sequence ID" value="KAF9147133.1"/>
    <property type="molecule type" value="Genomic_DNA"/>
</dbReference>
<dbReference type="OrthoDB" id="10379249at2759"/>
<proteinExistence type="predicted"/>
<dbReference type="AlphaFoldDB" id="A0A9P5RVC7"/>
<name>A0A9P5RVC7_9FUNG</name>
<evidence type="ECO:0000313" key="3">
    <source>
        <dbReference type="Proteomes" id="UP000748756"/>
    </source>
</evidence>
<evidence type="ECO:0000256" key="1">
    <source>
        <dbReference type="SAM" id="MobiDB-lite"/>
    </source>
</evidence>
<protein>
    <submittedName>
        <fullName evidence="2">Uncharacterized protein</fullName>
    </submittedName>
</protein>
<reference evidence="2" key="1">
    <citation type="journal article" date="2020" name="Fungal Divers.">
        <title>Resolving the Mortierellaceae phylogeny through synthesis of multi-gene phylogenetics and phylogenomics.</title>
        <authorList>
            <person name="Vandepol N."/>
            <person name="Liber J."/>
            <person name="Desiro A."/>
            <person name="Na H."/>
            <person name="Kennedy M."/>
            <person name="Barry K."/>
            <person name="Grigoriev I.V."/>
            <person name="Miller A.N."/>
            <person name="O'Donnell K."/>
            <person name="Stajich J.E."/>
            <person name="Bonito G."/>
        </authorList>
    </citation>
    <scope>NUCLEOTIDE SEQUENCE</scope>
    <source>
        <strain evidence="2">NRRL 6426</strain>
    </source>
</reference>
<keyword evidence="3" id="KW-1185">Reference proteome</keyword>